<dbReference type="GO" id="GO:0046872">
    <property type="term" value="F:metal ion binding"/>
    <property type="evidence" value="ECO:0007669"/>
    <property type="project" value="UniProtKB-KW"/>
</dbReference>
<sequence length="431" mass="48370">MYHSPYGDGGETPVELRELQAMMSAVADVTVGADATATATARSLKLGGLKTLPIEDDETAENICHASPQEAEDEDILHIPVIDFAGFSADGRDAVGRRRIVTQITEASKAWGMFNIVNHGIPQRLLNELHKQAHEFFALPLDIKEKVNLHYEGLSASNNYQNHGFLRKLQPDPLHNSWREDLAYFSTWDKTKTMIERVWMDRSTSVVESLHMYLKSMDELSMNLLEILAEGLGLESNFFSQHLSRQDIDDKRYYWRVNFYPPCQHTEGTVGMAAHSDPSLLTVLSQDEVSGLQVMKGDRWVDVLPVPGALVVNVGDLLEAWSNGTLHSAVHRVVVSKSEERVSWAFLVSPPPSVVVQAPEQLIDEGHPRLYKPFLHVDLRIVLQEEIIAARESGDTRKLLPKVIFYDFAQLNNPGRDGIIQPSKTGEINRM</sequence>
<keyword evidence="2 3" id="KW-0408">Iron</keyword>
<feature type="domain" description="Fe2OG dioxygenase" evidence="4">
    <location>
        <begin position="247"/>
        <end position="350"/>
    </location>
</feature>
<dbReference type="InterPro" id="IPR005123">
    <property type="entry name" value="Oxoglu/Fe-dep_dioxygenase_dom"/>
</dbReference>
<name>A0ABD1ZRB7_9MARC</name>
<evidence type="ECO:0000259" key="4">
    <source>
        <dbReference type="PROSITE" id="PS51471"/>
    </source>
</evidence>
<evidence type="ECO:0000256" key="1">
    <source>
        <dbReference type="ARBA" id="ARBA00022723"/>
    </source>
</evidence>
<reference evidence="5 6" key="1">
    <citation type="submission" date="2024-09" db="EMBL/GenBank/DDBJ databases">
        <title>Chromosome-scale assembly of Riccia fluitans.</title>
        <authorList>
            <person name="Paukszto L."/>
            <person name="Sawicki J."/>
            <person name="Karawczyk K."/>
            <person name="Piernik-Szablinska J."/>
            <person name="Szczecinska M."/>
            <person name="Mazdziarz M."/>
        </authorList>
    </citation>
    <scope>NUCLEOTIDE SEQUENCE [LARGE SCALE GENOMIC DNA]</scope>
    <source>
        <strain evidence="5">Rf_01</strain>
        <tissue evidence="5">Aerial parts of the thallus</tissue>
    </source>
</reference>
<dbReference type="GO" id="GO:0016491">
    <property type="term" value="F:oxidoreductase activity"/>
    <property type="evidence" value="ECO:0007669"/>
    <property type="project" value="UniProtKB-KW"/>
</dbReference>
<dbReference type="PANTHER" id="PTHR47990">
    <property type="entry name" value="2-OXOGLUTARATE (2OG) AND FE(II)-DEPENDENT OXYGENASE SUPERFAMILY PROTEIN-RELATED"/>
    <property type="match status" value="1"/>
</dbReference>
<dbReference type="SUPFAM" id="SSF51197">
    <property type="entry name" value="Clavaminate synthase-like"/>
    <property type="match status" value="1"/>
</dbReference>
<dbReference type="InterPro" id="IPR044861">
    <property type="entry name" value="IPNS-like_FE2OG_OXY"/>
</dbReference>
<dbReference type="PROSITE" id="PS51471">
    <property type="entry name" value="FE2OG_OXY"/>
    <property type="match status" value="1"/>
</dbReference>
<comment type="similarity">
    <text evidence="3">Belongs to the iron/ascorbate-dependent oxidoreductase family.</text>
</comment>
<dbReference type="Gene3D" id="2.60.120.330">
    <property type="entry name" value="B-lactam Antibiotic, Isopenicillin N Synthase, Chain"/>
    <property type="match status" value="1"/>
</dbReference>
<dbReference type="Proteomes" id="UP001605036">
    <property type="component" value="Unassembled WGS sequence"/>
</dbReference>
<dbReference type="InterPro" id="IPR027443">
    <property type="entry name" value="IPNS-like_sf"/>
</dbReference>
<proteinExistence type="inferred from homology"/>
<gene>
    <name evidence="5" type="ORF">R1flu_021429</name>
</gene>
<evidence type="ECO:0000313" key="5">
    <source>
        <dbReference type="EMBL" id="KAL2653301.1"/>
    </source>
</evidence>
<keyword evidence="6" id="KW-1185">Reference proteome</keyword>
<dbReference type="Pfam" id="PF14226">
    <property type="entry name" value="DIOX_N"/>
    <property type="match status" value="1"/>
</dbReference>
<keyword evidence="1 3" id="KW-0479">Metal-binding</keyword>
<dbReference type="EMBL" id="JBHFFA010000001">
    <property type="protein sequence ID" value="KAL2653301.1"/>
    <property type="molecule type" value="Genomic_DNA"/>
</dbReference>
<dbReference type="AlphaFoldDB" id="A0ABD1ZRB7"/>
<dbReference type="Pfam" id="PF03171">
    <property type="entry name" value="2OG-FeII_Oxy"/>
    <property type="match status" value="1"/>
</dbReference>
<dbReference type="InterPro" id="IPR026992">
    <property type="entry name" value="DIOX_N"/>
</dbReference>
<dbReference type="PRINTS" id="PR00682">
    <property type="entry name" value="IPNSYNTHASE"/>
</dbReference>
<evidence type="ECO:0000313" key="6">
    <source>
        <dbReference type="Proteomes" id="UP001605036"/>
    </source>
</evidence>
<dbReference type="InterPro" id="IPR050231">
    <property type="entry name" value="Iron_ascorbate_oxido_reductase"/>
</dbReference>
<evidence type="ECO:0000256" key="3">
    <source>
        <dbReference type="RuleBase" id="RU003682"/>
    </source>
</evidence>
<comment type="caution">
    <text evidence="5">The sequence shown here is derived from an EMBL/GenBank/DDBJ whole genome shotgun (WGS) entry which is preliminary data.</text>
</comment>
<evidence type="ECO:0000256" key="2">
    <source>
        <dbReference type="ARBA" id="ARBA00023004"/>
    </source>
</evidence>
<protein>
    <recommendedName>
        <fullName evidence="4">Fe2OG dioxygenase domain-containing protein</fullName>
    </recommendedName>
</protein>
<keyword evidence="3" id="KW-0560">Oxidoreductase</keyword>
<accession>A0ABD1ZRB7</accession>
<organism evidence="5 6">
    <name type="scientific">Riccia fluitans</name>
    <dbReference type="NCBI Taxonomy" id="41844"/>
    <lineage>
        <taxon>Eukaryota</taxon>
        <taxon>Viridiplantae</taxon>
        <taxon>Streptophyta</taxon>
        <taxon>Embryophyta</taxon>
        <taxon>Marchantiophyta</taxon>
        <taxon>Marchantiopsida</taxon>
        <taxon>Marchantiidae</taxon>
        <taxon>Marchantiales</taxon>
        <taxon>Ricciaceae</taxon>
        <taxon>Riccia</taxon>
    </lineage>
</organism>